<evidence type="ECO:0000313" key="7">
    <source>
        <dbReference type="Proteomes" id="UP001467674"/>
    </source>
</evidence>
<proteinExistence type="inferred from homology"/>
<organism evidence="6 7">
    <name type="scientific">Bacillus altitudinis</name>
    <dbReference type="NCBI Taxonomy" id="293387"/>
    <lineage>
        <taxon>Bacteria</taxon>
        <taxon>Bacillati</taxon>
        <taxon>Bacillota</taxon>
        <taxon>Bacilli</taxon>
        <taxon>Bacillales</taxon>
        <taxon>Bacillaceae</taxon>
        <taxon>Bacillus</taxon>
    </lineage>
</organism>
<keyword evidence="7" id="KW-1185">Reference proteome</keyword>
<reference evidence="6 7" key="1">
    <citation type="submission" date="2024-06" db="EMBL/GenBank/DDBJ databases">
        <title>Construction of an artificial bacterial consortium using nitrogen cycle bacteria from Cuatro Cienegas Basin and a mangrove forest.</title>
        <authorList>
            <person name="Aguilera-Najera D."/>
            <person name="Marquez-Cianci L."/>
            <person name="Martinez-Perez E."/>
            <person name="Rosas-Barrera M."/>
            <person name="Rodriguez-Cruz U.E."/>
            <person name="Tapia-Lopez R."/>
            <person name="Eguiarte L.E."/>
            <person name="Souza-Saldivar V."/>
        </authorList>
    </citation>
    <scope>NUCLEOTIDE SEQUENCE [LARGE SCALE GENOMIC DNA]</scope>
    <source>
        <strain evidence="6 7">S14-15</strain>
    </source>
</reference>
<evidence type="ECO:0000259" key="5">
    <source>
        <dbReference type="PROSITE" id="PS50173"/>
    </source>
</evidence>
<evidence type="ECO:0000256" key="2">
    <source>
        <dbReference type="ARBA" id="ARBA00022457"/>
    </source>
</evidence>
<dbReference type="Pfam" id="PF08863">
    <property type="entry name" value="YolD"/>
    <property type="match status" value="1"/>
</dbReference>
<sequence length="488" mass="55510">MLRDRGTIKWTAMMLPEHVARLKHDLAEAKKIDKPIIDEQQAEEFEATIAYAMSINKPLIFSIYESGVVNQLKGFSQYINYEKKILHIKDMSDMMGLDPLECYWAVVGNTERQGSVVLAASPKLKQDFKIKTGSRLFEIPDDPRIHIVNPKMDTFINVSTKITQLFYRYVPECDVHTYSIDESFLKVDGVMRMWDSVEEIAEHIQDAIMRKFDLSCTIGIGDNMLISKLALDLESKKAPNGIVRWRYEDIPERLWPVRPISKMWGIGRRMEQNLNRMGIFTVGALAKYSLETLEKKFGVMGNQIFHHAWGIDLSEIGAPVLQGQVSFGKSQILLRDYTTKEEIKAVILEICEEVAKRTRDHNKVGRTISLGIGYSKEEYGGGFHRSKTVENPTNITMDIYNTCIDLFNTFYQHKTVRSVSVTLSKIEEDSNQQLTLFDESGLEKKRQLGYVMDGIGNEYGSKSLLRAVSYTKGGTALYRAGLTGGHKS</sequence>
<dbReference type="PROSITE" id="PS50173">
    <property type="entry name" value="UMUC"/>
    <property type="match status" value="1"/>
</dbReference>
<dbReference type="Proteomes" id="UP001467674">
    <property type="component" value="Unassembled WGS sequence"/>
</dbReference>
<dbReference type="EMBL" id="JBEOME010000018">
    <property type="protein sequence ID" value="MER3123496.1"/>
    <property type="molecule type" value="Genomic_DNA"/>
</dbReference>
<dbReference type="InterPro" id="IPR017961">
    <property type="entry name" value="DNA_pol_Y-fam_little_finger"/>
</dbReference>
<keyword evidence="4" id="KW-0548">Nucleotidyltransferase</keyword>
<dbReference type="InterPro" id="IPR014962">
    <property type="entry name" value="YolD"/>
</dbReference>
<dbReference type="Pfam" id="PF11798">
    <property type="entry name" value="IMS_HHH"/>
    <property type="match status" value="1"/>
</dbReference>
<keyword evidence="3" id="KW-0227">DNA damage</keyword>
<dbReference type="Gene3D" id="1.10.150.20">
    <property type="entry name" value="5' to 3' exonuclease, C-terminal subdomain"/>
    <property type="match status" value="1"/>
</dbReference>
<dbReference type="InterPro" id="IPR001126">
    <property type="entry name" value="UmuC"/>
</dbReference>
<dbReference type="CDD" id="cd01700">
    <property type="entry name" value="PolY_Pol_V_umuC"/>
    <property type="match status" value="1"/>
</dbReference>
<dbReference type="SUPFAM" id="SSF100879">
    <property type="entry name" value="Lesion bypass DNA polymerase (Y-family), little finger domain"/>
    <property type="match status" value="1"/>
</dbReference>
<keyword evidence="4" id="KW-0239">DNA-directed DNA polymerase</keyword>
<evidence type="ECO:0000256" key="1">
    <source>
        <dbReference type="ARBA" id="ARBA00010945"/>
    </source>
</evidence>
<feature type="domain" description="UmuC" evidence="5">
    <location>
        <begin position="140"/>
        <end position="267"/>
    </location>
</feature>
<protein>
    <submittedName>
        <fullName evidence="6">YolD-like family protein</fullName>
    </submittedName>
</protein>
<dbReference type="PANTHER" id="PTHR11076:SF35">
    <property type="entry name" value="DNA REPAIR PROTEIN HOMOLOG YOBH"/>
    <property type="match status" value="1"/>
</dbReference>
<dbReference type="Pfam" id="PF00817">
    <property type="entry name" value="IMS"/>
    <property type="match status" value="1"/>
</dbReference>
<dbReference type="InterPro" id="IPR050116">
    <property type="entry name" value="DNA_polymerase-Y"/>
</dbReference>
<accession>A0ABV1SB58</accession>
<dbReference type="InterPro" id="IPR043502">
    <property type="entry name" value="DNA/RNA_pol_sf"/>
</dbReference>
<dbReference type="SUPFAM" id="SSF56672">
    <property type="entry name" value="DNA/RNA polymerases"/>
    <property type="match status" value="1"/>
</dbReference>
<gene>
    <name evidence="6" type="ORF">ABQG71_20245</name>
</gene>
<evidence type="ECO:0000313" key="6">
    <source>
        <dbReference type="EMBL" id="MER3123496.1"/>
    </source>
</evidence>
<dbReference type="RefSeq" id="WP_350386919.1">
    <property type="nucleotide sequence ID" value="NZ_JBEOME010000018.1"/>
</dbReference>
<keyword evidence="4" id="KW-0808">Transferase</keyword>
<name>A0ABV1SB58_BACAB</name>
<keyword evidence="2" id="KW-0515">Mutator protein</keyword>
<dbReference type="Gene3D" id="3.40.1170.60">
    <property type="match status" value="1"/>
</dbReference>
<evidence type="ECO:0000256" key="3">
    <source>
        <dbReference type="ARBA" id="ARBA00022763"/>
    </source>
</evidence>
<evidence type="ECO:0000256" key="4">
    <source>
        <dbReference type="ARBA" id="ARBA00022932"/>
    </source>
</evidence>
<dbReference type="InterPro" id="IPR043128">
    <property type="entry name" value="Rev_trsase/Diguanyl_cyclase"/>
</dbReference>
<dbReference type="InterPro" id="IPR024728">
    <property type="entry name" value="PolY_HhH_motif"/>
</dbReference>
<comment type="caution">
    <text evidence="6">The sequence shown here is derived from an EMBL/GenBank/DDBJ whole genome shotgun (WGS) entry which is preliminary data.</text>
</comment>
<dbReference type="Gene3D" id="3.30.1490.100">
    <property type="entry name" value="DNA polymerase, Y-family, little finger domain"/>
    <property type="match status" value="1"/>
</dbReference>
<dbReference type="Gene3D" id="3.30.70.270">
    <property type="match status" value="1"/>
</dbReference>
<dbReference type="InterPro" id="IPR036775">
    <property type="entry name" value="DNA_pol_Y-fam_lit_finger_sf"/>
</dbReference>
<dbReference type="Pfam" id="PF11799">
    <property type="entry name" value="IMS_C"/>
    <property type="match status" value="1"/>
</dbReference>
<comment type="similarity">
    <text evidence="1">Belongs to the DNA polymerase type-Y family.</text>
</comment>
<dbReference type="PANTHER" id="PTHR11076">
    <property type="entry name" value="DNA REPAIR POLYMERASE UMUC / TRANSFERASE FAMILY MEMBER"/>
    <property type="match status" value="1"/>
</dbReference>